<protein>
    <recommendedName>
        <fullName evidence="1">Phage tail assembly chaperone-like domain-containing protein</fullName>
    </recommendedName>
</protein>
<organism evidence="2">
    <name type="scientific">marine metagenome</name>
    <dbReference type="NCBI Taxonomy" id="408172"/>
    <lineage>
        <taxon>unclassified sequences</taxon>
        <taxon>metagenomes</taxon>
        <taxon>ecological metagenomes</taxon>
    </lineage>
</organism>
<accession>A0A382EHU7</accession>
<dbReference type="Pfam" id="PF16778">
    <property type="entry name" value="Phage_tail_APC"/>
    <property type="match status" value="1"/>
</dbReference>
<proteinExistence type="predicted"/>
<gene>
    <name evidence="2" type="ORF">METZ01_LOCUS202367</name>
</gene>
<dbReference type="AlphaFoldDB" id="A0A382EHU7"/>
<name>A0A382EHU7_9ZZZZ</name>
<dbReference type="InterPro" id="IPR031893">
    <property type="entry name" value="Phage_tail_APC"/>
</dbReference>
<dbReference type="EMBL" id="UINC01044277">
    <property type="protein sequence ID" value="SVB49513.1"/>
    <property type="molecule type" value="Genomic_DNA"/>
</dbReference>
<evidence type="ECO:0000259" key="1">
    <source>
        <dbReference type="Pfam" id="PF16778"/>
    </source>
</evidence>
<reference evidence="2" key="1">
    <citation type="submission" date="2018-05" db="EMBL/GenBank/DDBJ databases">
        <authorList>
            <person name="Lanie J.A."/>
            <person name="Ng W.-L."/>
            <person name="Kazmierczak K.M."/>
            <person name="Andrzejewski T.M."/>
            <person name="Davidsen T.M."/>
            <person name="Wayne K.J."/>
            <person name="Tettelin H."/>
            <person name="Glass J.I."/>
            <person name="Rusch D."/>
            <person name="Podicherti R."/>
            <person name="Tsui H.-C.T."/>
            <person name="Winkler M.E."/>
        </authorList>
    </citation>
    <scope>NUCLEOTIDE SEQUENCE</scope>
</reference>
<dbReference type="Gene3D" id="6.10.140.1310">
    <property type="match status" value="1"/>
</dbReference>
<sequence length="154" mass="17836">MATYDWAMCEPETGQIQYIMSVNNNSDFSHASKYKGFITIQIESGVDQIKAIEESYWDYEDAMFKSRIKKPTKFYVWGASKQWVLDNAALMAELRTTRNSKLTSCDWTQVADSALTDEKKAEWVTYRQNLRDVTKDISEELSSLENFAWPTEPS</sequence>
<feature type="domain" description="Phage tail assembly chaperone-like" evidence="1">
    <location>
        <begin position="92"/>
        <end position="153"/>
    </location>
</feature>
<evidence type="ECO:0000313" key="2">
    <source>
        <dbReference type="EMBL" id="SVB49513.1"/>
    </source>
</evidence>